<feature type="signal peptide" evidence="3">
    <location>
        <begin position="1"/>
        <end position="40"/>
    </location>
</feature>
<dbReference type="InterPro" id="IPR006626">
    <property type="entry name" value="PbH1"/>
</dbReference>
<dbReference type="Proteomes" id="UP000275395">
    <property type="component" value="Unassembled WGS sequence"/>
</dbReference>
<feature type="domain" description="Right handed beta helix" evidence="4">
    <location>
        <begin position="568"/>
        <end position="726"/>
    </location>
</feature>
<organism evidence="5 6">
    <name type="scientific">Mycetocola reblochoni</name>
    <dbReference type="NCBI Taxonomy" id="331618"/>
    <lineage>
        <taxon>Bacteria</taxon>
        <taxon>Bacillati</taxon>
        <taxon>Actinomycetota</taxon>
        <taxon>Actinomycetes</taxon>
        <taxon>Micrococcales</taxon>
        <taxon>Microbacteriaceae</taxon>
        <taxon>Mycetocola</taxon>
    </lineage>
</organism>
<feature type="region of interest" description="Disordered" evidence="2">
    <location>
        <begin position="259"/>
        <end position="344"/>
    </location>
</feature>
<feature type="chain" id="PRO_5018264975" evidence="3">
    <location>
        <begin position="41"/>
        <end position="895"/>
    </location>
</feature>
<feature type="compositionally biased region" description="Low complexity" evidence="2">
    <location>
        <begin position="262"/>
        <end position="273"/>
    </location>
</feature>
<dbReference type="RefSeq" id="WP_121657548.1">
    <property type="nucleotide sequence ID" value="NZ_JBQDRQ010000089.1"/>
</dbReference>
<dbReference type="PROSITE" id="PS51318">
    <property type="entry name" value="TAT"/>
    <property type="match status" value="1"/>
</dbReference>
<comment type="caution">
    <text evidence="5">The sequence shown here is derived from an EMBL/GenBank/DDBJ whole genome shotgun (WGS) entry which is preliminary data.</text>
</comment>
<keyword evidence="1" id="KW-0677">Repeat</keyword>
<evidence type="ECO:0000313" key="5">
    <source>
        <dbReference type="EMBL" id="RLP68954.1"/>
    </source>
</evidence>
<gene>
    <name evidence="5" type="ORF">D9V30_08760</name>
</gene>
<evidence type="ECO:0000256" key="3">
    <source>
        <dbReference type="SAM" id="SignalP"/>
    </source>
</evidence>
<dbReference type="Gene3D" id="2.160.20.10">
    <property type="entry name" value="Single-stranded right-handed beta-helix, Pectin lyase-like"/>
    <property type="match status" value="2"/>
</dbReference>
<dbReference type="InterPro" id="IPR006311">
    <property type="entry name" value="TAT_signal"/>
</dbReference>
<dbReference type="SMART" id="SM00710">
    <property type="entry name" value="PbH1"/>
    <property type="match status" value="6"/>
</dbReference>
<dbReference type="AlphaFoldDB" id="A0A3L6ZLW8"/>
<protein>
    <submittedName>
        <fullName evidence="5">Right-handed parallel beta-helix repeat-containing protein</fullName>
    </submittedName>
</protein>
<accession>A0A3L6ZLW8</accession>
<dbReference type="PANTHER" id="PTHR22990:SF15">
    <property type="entry name" value="F-BOX ONLY PROTEIN 10"/>
    <property type="match status" value="1"/>
</dbReference>
<evidence type="ECO:0000313" key="6">
    <source>
        <dbReference type="Proteomes" id="UP000275395"/>
    </source>
</evidence>
<keyword evidence="3" id="KW-0732">Signal</keyword>
<evidence type="ECO:0000256" key="1">
    <source>
        <dbReference type="ARBA" id="ARBA00022737"/>
    </source>
</evidence>
<feature type="compositionally biased region" description="Low complexity" evidence="2">
    <location>
        <begin position="289"/>
        <end position="301"/>
    </location>
</feature>
<reference evidence="5 6" key="1">
    <citation type="submission" date="2018-10" db="EMBL/GenBank/DDBJ databases">
        <authorList>
            <person name="Li J."/>
        </authorList>
    </citation>
    <scope>NUCLEOTIDE SEQUENCE [LARGE SCALE GENOMIC DNA]</scope>
    <source>
        <strain evidence="5 6">JCM 30549</strain>
    </source>
</reference>
<dbReference type="InterPro" id="IPR011050">
    <property type="entry name" value="Pectin_lyase_fold/virulence"/>
</dbReference>
<dbReference type="SUPFAM" id="SSF51126">
    <property type="entry name" value="Pectin lyase-like"/>
    <property type="match status" value="1"/>
</dbReference>
<dbReference type="InterPro" id="IPR051550">
    <property type="entry name" value="SCF-Subunits/Alg-Epimerases"/>
</dbReference>
<sequence>MTRPDPTRPRSPLPRRRIVATVALPGLVFGLAAAPSAVNADEPTTMATIGADDFDRDAPSGWGTAPSGGAYRVSAPGSFEVADGTGAITIAATGTSRSARLPELSSLDTAARVELVAPPLPESGNGVYTGVQLRATADGYYQSTVRFTPGGTVTLSQSRINGSTSNQKKLNRDVVIARDVAPGDTVTLETSASGSDSVELRSRAWTGETAPKDWSVATTDDSGDRLDEPGSVGLWAYLSSGSPAGSVTQARFDDLTVRSSDEAAANEAPDAEPTPGASGAQADDEQQDTEPGADTAADTDGTTGGGEQDDTGSNDADTDAGEASEPSGQGTGGAGGASAGGAAGENAGSLPVGEAYYKAPADAVWVKAGASGGDGSSARPFGRISDAVSHASAGGTVVVRAGSYHESVEIPASKKKLTLQSAPGEKVWLDGSTTLDNWTASGSRWVSTGWDHSFDNSPTFAKGAADNDNEHTGFLEKDYPLAAHPEQVWIGSTSLRQVGSLDAVTEGTFFADAAGKRLVIGSDPSGATVRASDRQKALSIKGAGSTVRGIGVTRYANSVWQMGAVTVEADDISLENVLISDNATIGLYAWGDNASVRSVTSTRNGMMGMGANGAHDLSVVESSFTGNNTERFTRKPVSGGLKVTRTTGVTLDGNDLSDNITNGLWLDESVHQATVTANRVVDNGSTGVILEISQDITVAGNVITGSGRYGLWVGSTGDVDIWNNSIGGNTLAAVQFTDDARTNTQAKADKIGQKASEVPWVLQDITVKNNVVSGAGGSCLLCVDDLTKKRTASQMSFAIDSNVYHRFDTDAPSSSVRWAQGSKKPQTFATIQQFSSATGNDRKSFLAEGPAVLSTDATLASAGATAASKVTPSKLDPSVASLLDVPAGTQHSGAW</sequence>
<evidence type="ECO:0000256" key="2">
    <source>
        <dbReference type="SAM" id="MobiDB-lite"/>
    </source>
</evidence>
<name>A0A3L6ZLW8_9MICO</name>
<proteinExistence type="predicted"/>
<feature type="compositionally biased region" description="Acidic residues" evidence="2">
    <location>
        <begin position="307"/>
        <end position="322"/>
    </location>
</feature>
<dbReference type="EMBL" id="RCUW01000006">
    <property type="protein sequence ID" value="RLP68954.1"/>
    <property type="molecule type" value="Genomic_DNA"/>
</dbReference>
<dbReference type="InterPro" id="IPR012334">
    <property type="entry name" value="Pectin_lyas_fold"/>
</dbReference>
<dbReference type="PANTHER" id="PTHR22990">
    <property type="entry name" value="F-BOX ONLY PROTEIN"/>
    <property type="match status" value="1"/>
</dbReference>
<dbReference type="Pfam" id="PF13229">
    <property type="entry name" value="Beta_helix"/>
    <property type="match status" value="1"/>
</dbReference>
<dbReference type="InterPro" id="IPR039448">
    <property type="entry name" value="Beta_helix"/>
</dbReference>
<evidence type="ECO:0000259" key="4">
    <source>
        <dbReference type="Pfam" id="PF13229"/>
    </source>
</evidence>
<feature type="compositionally biased region" description="Gly residues" evidence="2">
    <location>
        <begin position="329"/>
        <end position="343"/>
    </location>
</feature>